<dbReference type="SUPFAM" id="SSF55447">
    <property type="entry name" value="CO dehydrogenase flavoprotein C-terminal domain-like"/>
    <property type="match status" value="1"/>
</dbReference>
<evidence type="ECO:0000256" key="3">
    <source>
        <dbReference type="ARBA" id="ARBA00023002"/>
    </source>
</evidence>
<dbReference type="InterPro" id="IPR005107">
    <property type="entry name" value="CO_DH_flav_C"/>
</dbReference>
<dbReference type="InterPro" id="IPR036683">
    <property type="entry name" value="CO_DH_flav_C_dom_sf"/>
</dbReference>
<gene>
    <name evidence="5" type="ORF">JOD17_000815</name>
</gene>
<proteinExistence type="predicted"/>
<dbReference type="Pfam" id="PF00941">
    <property type="entry name" value="FAD_binding_5"/>
    <property type="match status" value="1"/>
</dbReference>
<dbReference type="InterPro" id="IPR002346">
    <property type="entry name" value="Mopterin_DH_FAD-bd"/>
</dbReference>
<keyword evidence="3" id="KW-0560">Oxidoreductase</keyword>
<dbReference type="InterPro" id="IPR036318">
    <property type="entry name" value="FAD-bd_PCMH-like_sf"/>
</dbReference>
<keyword evidence="2" id="KW-0274">FAD</keyword>
<evidence type="ECO:0000313" key="5">
    <source>
        <dbReference type="EMBL" id="MBM7631723.1"/>
    </source>
</evidence>
<feature type="domain" description="FAD-binding PCMH-type" evidence="4">
    <location>
        <begin position="8"/>
        <end position="171"/>
    </location>
</feature>
<comment type="caution">
    <text evidence="5">The sequence shown here is derived from an EMBL/GenBank/DDBJ whole genome shotgun (WGS) entry which is preliminary data.</text>
</comment>
<dbReference type="PANTHER" id="PTHR42659:SF2">
    <property type="entry name" value="XANTHINE DEHYDROGENASE SUBUNIT C-RELATED"/>
    <property type="match status" value="1"/>
</dbReference>
<keyword evidence="6" id="KW-1185">Reference proteome</keyword>
<evidence type="ECO:0000259" key="4">
    <source>
        <dbReference type="PROSITE" id="PS51387"/>
    </source>
</evidence>
<evidence type="ECO:0000256" key="2">
    <source>
        <dbReference type="ARBA" id="ARBA00022827"/>
    </source>
</evidence>
<dbReference type="InterPro" id="IPR016166">
    <property type="entry name" value="FAD-bd_PCMH"/>
</dbReference>
<name>A0ABS2PA51_9BACL</name>
<dbReference type="InterPro" id="IPR051312">
    <property type="entry name" value="Diverse_Substr_Oxidored"/>
</dbReference>
<dbReference type="Gene3D" id="3.30.390.50">
    <property type="entry name" value="CO dehydrogenase flavoprotein, C-terminal domain"/>
    <property type="match status" value="1"/>
</dbReference>
<evidence type="ECO:0000256" key="1">
    <source>
        <dbReference type="ARBA" id="ARBA00022630"/>
    </source>
</evidence>
<dbReference type="RefSeq" id="WP_204695802.1">
    <property type="nucleotide sequence ID" value="NZ_JAFBEC010000002.1"/>
</dbReference>
<protein>
    <submittedName>
        <fullName evidence="5">CO/xanthine dehydrogenase FAD-binding subunit</fullName>
    </submittedName>
</protein>
<dbReference type="Proteomes" id="UP000741863">
    <property type="component" value="Unassembled WGS sequence"/>
</dbReference>
<dbReference type="Gene3D" id="3.30.465.10">
    <property type="match status" value="1"/>
</dbReference>
<evidence type="ECO:0000313" key="6">
    <source>
        <dbReference type="Proteomes" id="UP000741863"/>
    </source>
</evidence>
<dbReference type="Pfam" id="PF03450">
    <property type="entry name" value="CO_deh_flav_C"/>
    <property type="match status" value="1"/>
</dbReference>
<dbReference type="EMBL" id="JAFBEC010000002">
    <property type="protein sequence ID" value="MBM7631723.1"/>
    <property type="molecule type" value="Genomic_DNA"/>
</dbReference>
<dbReference type="PROSITE" id="PS51387">
    <property type="entry name" value="FAD_PCMH"/>
    <property type="match status" value="1"/>
</dbReference>
<reference evidence="5 6" key="1">
    <citation type="submission" date="2021-01" db="EMBL/GenBank/DDBJ databases">
        <title>Genomic Encyclopedia of Type Strains, Phase IV (KMG-IV): sequencing the most valuable type-strain genomes for metagenomic binning, comparative biology and taxonomic classification.</title>
        <authorList>
            <person name="Goeker M."/>
        </authorList>
    </citation>
    <scope>NUCLEOTIDE SEQUENCE [LARGE SCALE GENOMIC DNA]</scope>
    <source>
        <strain evidence="5 6">DSM 25540</strain>
    </source>
</reference>
<organism evidence="5 6">
    <name type="scientific">Geomicrobium sediminis</name>
    <dbReference type="NCBI Taxonomy" id="1347788"/>
    <lineage>
        <taxon>Bacteria</taxon>
        <taxon>Bacillati</taxon>
        <taxon>Bacillota</taxon>
        <taxon>Bacilli</taxon>
        <taxon>Bacillales</taxon>
        <taxon>Geomicrobium</taxon>
    </lineage>
</organism>
<dbReference type="SUPFAM" id="SSF56176">
    <property type="entry name" value="FAD-binding/transporter-associated domain-like"/>
    <property type="match status" value="1"/>
</dbReference>
<dbReference type="InterPro" id="IPR016169">
    <property type="entry name" value="FAD-bd_PCMH_sub2"/>
</dbReference>
<sequence length="280" mass="30957">MVNQSTEHTVKANTVVRIAHSIEEALALKVQFPNSSRFISGGTLIQLEREQGNELPEQLISLERISSLFGIEETEGYVLIGAATPLNQCASVELLQTVIPTVASKAVRNRATLGGNLMYMCGDTIPALIALGATVSIVEENGERTVSVTDFLSLRVNEPIVTQIHIPKEKIESFFYQKVGFRKSFSKSQLTVASMISIDKQRVQSNVRLVFSDGERTAIRLPTTERVLGGQKLTKSVIQKVSESLNEELARIKTATTYQRMVTKNLFISELINRMEGSLE</sequence>
<dbReference type="PANTHER" id="PTHR42659">
    <property type="entry name" value="XANTHINE DEHYDROGENASE SUBUNIT C-RELATED"/>
    <property type="match status" value="1"/>
</dbReference>
<accession>A0ABS2PA51</accession>
<keyword evidence="1" id="KW-0285">Flavoprotein</keyword>